<organism evidence="1 2">
    <name type="scientific">Loigolactobacillus backii</name>
    <dbReference type="NCBI Taxonomy" id="375175"/>
    <lineage>
        <taxon>Bacteria</taxon>
        <taxon>Bacillati</taxon>
        <taxon>Bacillota</taxon>
        <taxon>Bacilli</taxon>
        <taxon>Lactobacillales</taxon>
        <taxon>Lactobacillaceae</taxon>
        <taxon>Loigolactobacillus</taxon>
    </lineage>
</organism>
<name>A0A192H056_9LACO</name>
<protein>
    <submittedName>
        <fullName evidence="1">Uncharacterized protein</fullName>
    </submittedName>
</protein>
<sequence length="77" mass="8786">MEATVDLTIGDEFILMNLSETQIILLQNGIVKVNRLYSSQLLALTTFQKISYQLFNDAKNFLQGGTFKQSYTTLFDE</sequence>
<evidence type="ECO:0000313" key="1">
    <source>
        <dbReference type="EMBL" id="ANK61622.1"/>
    </source>
</evidence>
<keyword evidence="2" id="KW-1185">Reference proteome</keyword>
<dbReference type="EMBL" id="CP014873">
    <property type="protein sequence ID" value="ANK61622.1"/>
    <property type="molecule type" value="Genomic_DNA"/>
</dbReference>
<reference evidence="1 2" key="1">
    <citation type="submission" date="2016-03" db="EMBL/GenBank/DDBJ databases">
        <title>Pediococcus and Lactobacillus from brewery environment - whole genome sequencing and assembly.</title>
        <authorList>
            <person name="Behr J."/>
            <person name="Geissler A.J."/>
            <person name="Vogel R.F."/>
        </authorList>
    </citation>
    <scope>NUCLEOTIDE SEQUENCE [LARGE SCALE GENOMIC DNA]</scope>
    <source>
        <strain evidence="1 2">TMW 1.1989</strain>
    </source>
</reference>
<dbReference type="KEGG" id="lbt:AYR52_11415"/>
<proteinExistence type="predicted"/>
<evidence type="ECO:0000313" key="2">
    <source>
        <dbReference type="Proteomes" id="UP000078582"/>
    </source>
</evidence>
<dbReference type="AlphaFoldDB" id="A0A192H056"/>
<dbReference type="Proteomes" id="UP000078582">
    <property type="component" value="Chromosome"/>
</dbReference>
<gene>
    <name evidence="1" type="ORF">AYR53_01905</name>
</gene>
<dbReference type="RefSeq" id="WP_068226113.1">
    <property type="nucleotide sequence ID" value="NZ_JAPTYT010000036.1"/>
</dbReference>
<accession>A0A192H056</accession>